<evidence type="ECO:0000313" key="3">
    <source>
        <dbReference type="Proteomes" id="UP000054485"/>
    </source>
</evidence>
<dbReference type="AlphaFoldDB" id="A0A0D0A9R9"/>
<feature type="transmembrane region" description="Helical" evidence="1">
    <location>
        <begin position="193"/>
        <end position="214"/>
    </location>
</feature>
<dbReference type="InParanoid" id="A0A0D0A9R9"/>
<keyword evidence="3" id="KW-1185">Reference proteome</keyword>
<name>A0A0D0A9R9_9AGAM</name>
<gene>
    <name evidence="2" type="ORF">CY34DRAFT_812575</name>
</gene>
<keyword evidence="1" id="KW-0812">Transmembrane</keyword>
<reference evidence="2 3" key="1">
    <citation type="submission" date="2014-04" db="EMBL/GenBank/DDBJ databases">
        <authorList>
            <consortium name="DOE Joint Genome Institute"/>
            <person name="Kuo A."/>
            <person name="Ruytinx J."/>
            <person name="Rineau F."/>
            <person name="Colpaert J."/>
            <person name="Kohler A."/>
            <person name="Nagy L.G."/>
            <person name="Floudas D."/>
            <person name="Copeland A."/>
            <person name="Barry K.W."/>
            <person name="Cichocki N."/>
            <person name="Veneault-Fourrey C."/>
            <person name="LaButti K."/>
            <person name="Lindquist E.A."/>
            <person name="Lipzen A."/>
            <person name="Lundell T."/>
            <person name="Morin E."/>
            <person name="Murat C."/>
            <person name="Sun H."/>
            <person name="Tunlid A."/>
            <person name="Henrissat B."/>
            <person name="Grigoriev I.V."/>
            <person name="Hibbett D.S."/>
            <person name="Martin F."/>
            <person name="Nordberg H.P."/>
            <person name="Cantor M.N."/>
            <person name="Hua S.X."/>
        </authorList>
    </citation>
    <scope>NUCLEOTIDE SEQUENCE [LARGE SCALE GENOMIC DNA]</scope>
    <source>
        <strain evidence="2 3">UH-Slu-Lm8-n1</strain>
    </source>
</reference>
<feature type="transmembrane region" description="Helical" evidence="1">
    <location>
        <begin position="269"/>
        <end position="288"/>
    </location>
</feature>
<dbReference type="Proteomes" id="UP000054485">
    <property type="component" value="Unassembled WGS sequence"/>
</dbReference>
<dbReference type="EMBL" id="KN835690">
    <property type="protein sequence ID" value="KIK34889.1"/>
    <property type="molecule type" value="Genomic_DNA"/>
</dbReference>
<organism evidence="2 3">
    <name type="scientific">Suillus luteus UH-Slu-Lm8-n1</name>
    <dbReference type="NCBI Taxonomy" id="930992"/>
    <lineage>
        <taxon>Eukaryota</taxon>
        <taxon>Fungi</taxon>
        <taxon>Dikarya</taxon>
        <taxon>Basidiomycota</taxon>
        <taxon>Agaricomycotina</taxon>
        <taxon>Agaricomycetes</taxon>
        <taxon>Agaricomycetidae</taxon>
        <taxon>Boletales</taxon>
        <taxon>Suillineae</taxon>
        <taxon>Suillaceae</taxon>
        <taxon>Suillus</taxon>
    </lineage>
</organism>
<keyword evidence="1" id="KW-0472">Membrane</keyword>
<accession>A0A0D0A9R9</accession>
<reference evidence="3" key="2">
    <citation type="submission" date="2015-01" db="EMBL/GenBank/DDBJ databases">
        <title>Evolutionary Origins and Diversification of the Mycorrhizal Mutualists.</title>
        <authorList>
            <consortium name="DOE Joint Genome Institute"/>
            <consortium name="Mycorrhizal Genomics Consortium"/>
            <person name="Kohler A."/>
            <person name="Kuo A."/>
            <person name="Nagy L.G."/>
            <person name="Floudas D."/>
            <person name="Copeland A."/>
            <person name="Barry K.W."/>
            <person name="Cichocki N."/>
            <person name="Veneault-Fourrey C."/>
            <person name="LaButti K."/>
            <person name="Lindquist E.A."/>
            <person name="Lipzen A."/>
            <person name="Lundell T."/>
            <person name="Morin E."/>
            <person name="Murat C."/>
            <person name="Riley R."/>
            <person name="Ohm R."/>
            <person name="Sun H."/>
            <person name="Tunlid A."/>
            <person name="Henrissat B."/>
            <person name="Grigoriev I.V."/>
            <person name="Hibbett D.S."/>
            <person name="Martin F."/>
        </authorList>
    </citation>
    <scope>NUCLEOTIDE SEQUENCE [LARGE SCALE GENOMIC DNA]</scope>
    <source>
        <strain evidence="3">UH-Slu-Lm8-n1</strain>
    </source>
</reference>
<dbReference type="STRING" id="930992.A0A0D0A9R9"/>
<dbReference type="OrthoDB" id="2664332at2759"/>
<evidence type="ECO:0000256" key="1">
    <source>
        <dbReference type="SAM" id="Phobius"/>
    </source>
</evidence>
<protein>
    <submittedName>
        <fullName evidence="2">Uncharacterized protein</fullName>
    </submittedName>
</protein>
<dbReference type="HOGENOM" id="CLU_025274_1_1_1"/>
<proteinExistence type="predicted"/>
<keyword evidence="1" id="KW-1133">Transmembrane helix</keyword>
<sequence length="437" mass="47480">MTPESLLSFLTSAAASSRLSSSHFDLDVASGIATFFGGKAAVSALALQPLYGRIWHGWYNAPGCHAIVWELVRTLLQGSVSSYGEKLSLSLGLDGKKGPKYIASRSGTVMQHTRHLAHVLINSNWRGKECKPVVVGQRFSPTPMQLMIVDFKKKVLTGNDTLPPRSSRYSSLPIIASATSIATCAICASIEDWLSFNMILLGIVSSGITSFIVCTGNITLERLKPADGVPPGDGMLLSDTRIVILRGNEEDVNAVTKGRLRLKLKGGGYTLLLCAFIALLQVTLQLVFMPFGSLPGQLMFLLSLLVSGGCNLYLSAREADVQSSALITLLNTPEVKTYQASSRASAAVLACLALCWESGTPPKQVLQEIVPIRPRPWKAWSEFVVENIRKKSTHFVYGENEATGDLDVREKKLLLELVDDAHAAYDQYIKDHNISIT</sequence>
<feature type="transmembrane region" description="Helical" evidence="1">
    <location>
        <begin position="294"/>
        <end position="314"/>
    </location>
</feature>
<evidence type="ECO:0000313" key="2">
    <source>
        <dbReference type="EMBL" id="KIK34889.1"/>
    </source>
</evidence>